<dbReference type="OrthoDB" id="9920635at2"/>
<sequence length="87" mass="9923">MSREIEEIRAEGYAKGRAKGYAKEYAEEYAEGYVEGYTEGYALEEKKEMANRLNDFGLPVEQIAQALNADVSMVQEWLAEPQLPKEQ</sequence>
<dbReference type="EMBL" id="CYYA01000007">
    <property type="protein sequence ID" value="CUM98874.1"/>
    <property type="molecule type" value="Genomic_DNA"/>
</dbReference>
<dbReference type="Proteomes" id="UP000245288">
    <property type="component" value="Unassembled WGS sequence"/>
</dbReference>
<evidence type="ECO:0000313" key="1">
    <source>
        <dbReference type="EMBL" id="CUM98874.1"/>
    </source>
</evidence>
<reference evidence="2 6" key="3">
    <citation type="journal article" date="2019" name="Nat. Med.">
        <title>A library of human gut bacterial isolates paired with longitudinal multiomics data enables mechanistic microbiome research.</title>
        <authorList>
            <person name="Poyet M."/>
            <person name="Groussin M."/>
            <person name="Gibbons S.M."/>
            <person name="Avila-Pacheco J."/>
            <person name="Jiang X."/>
            <person name="Kearney S.M."/>
            <person name="Perrotta A.R."/>
            <person name="Berdy B."/>
            <person name="Zhao S."/>
            <person name="Lieberman T.D."/>
            <person name="Swanson P.K."/>
            <person name="Smith M."/>
            <person name="Roesemann S."/>
            <person name="Alexander J.E."/>
            <person name="Rich S.A."/>
            <person name="Livny J."/>
            <person name="Vlamakis H."/>
            <person name="Clish C."/>
            <person name="Bullock K."/>
            <person name="Deik A."/>
            <person name="Scott J."/>
            <person name="Pierce K.A."/>
            <person name="Xavier R.J."/>
            <person name="Alm E.J."/>
        </authorList>
    </citation>
    <scope>NUCLEOTIDE SEQUENCE [LARGE SCALE GENOMIC DNA]</scope>
    <source>
        <strain evidence="2 6">BIOML-A3</strain>
    </source>
</reference>
<accession>A0A173T836</accession>
<evidence type="ECO:0000313" key="6">
    <source>
        <dbReference type="Proteomes" id="UP000431304"/>
    </source>
</evidence>
<name>A0A173T836_EUBRA</name>
<evidence type="ECO:0000313" key="3">
    <source>
        <dbReference type="EMBL" id="PWE86445.1"/>
    </source>
</evidence>
<dbReference type="GeneID" id="42785831"/>
<protein>
    <submittedName>
        <fullName evidence="1">Flagellar assembly protein H</fullName>
    </submittedName>
</protein>
<dbReference type="Proteomes" id="UP000431304">
    <property type="component" value="Unassembled WGS sequence"/>
</dbReference>
<dbReference type="EMBL" id="JRFU01000107">
    <property type="protein sequence ID" value="PWE86445.1"/>
    <property type="molecule type" value="Genomic_DNA"/>
</dbReference>
<dbReference type="RefSeq" id="WP_021738305.1">
    <property type="nucleotide sequence ID" value="NZ_CABKSU010000027.1"/>
</dbReference>
<proteinExistence type="predicted"/>
<keyword evidence="1" id="KW-0282">Flagellum</keyword>
<keyword evidence="1" id="KW-0969">Cilium</keyword>
<organism evidence="1 4">
    <name type="scientific">Eubacterium ramulus</name>
    <dbReference type="NCBI Taxonomy" id="39490"/>
    <lineage>
        <taxon>Bacteria</taxon>
        <taxon>Bacillati</taxon>
        <taxon>Bacillota</taxon>
        <taxon>Clostridia</taxon>
        <taxon>Eubacteriales</taxon>
        <taxon>Eubacteriaceae</taxon>
        <taxon>Eubacterium</taxon>
    </lineage>
</organism>
<dbReference type="EMBL" id="WKRA01000035">
    <property type="protein sequence ID" value="MSD17262.1"/>
    <property type="molecule type" value="Genomic_DNA"/>
</dbReference>
<dbReference type="Proteomes" id="UP000095492">
    <property type="component" value="Unassembled WGS sequence"/>
</dbReference>
<evidence type="ECO:0000313" key="2">
    <source>
        <dbReference type="EMBL" id="MSD17262.1"/>
    </source>
</evidence>
<keyword evidence="1" id="KW-0966">Cell projection</keyword>
<evidence type="ECO:0000313" key="4">
    <source>
        <dbReference type="Proteomes" id="UP000095492"/>
    </source>
</evidence>
<evidence type="ECO:0000313" key="5">
    <source>
        <dbReference type="Proteomes" id="UP000245288"/>
    </source>
</evidence>
<reference evidence="3 5" key="1">
    <citation type="submission" date="2014-09" db="EMBL/GenBank/DDBJ databases">
        <title>Butyrate-producing bacteria isolated from human gut.</title>
        <authorList>
            <person name="Zhang Q."/>
            <person name="Zhao L."/>
        </authorList>
    </citation>
    <scope>NUCLEOTIDE SEQUENCE [LARGE SCALE GENOMIC DNA]</scope>
    <source>
        <strain evidence="3 5">21</strain>
    </source>
</reference>
<keyword evidence="5" id="KW-1185">Reference proteome</keyword>
<gene>
    <name evidence="1" type="ORF">ERS852448_01382</name>
    <name evidence="2" type="ORF">GKE72_14610</name>
    <name evidence="3" type="ORF">LG34_10020</name>
</gene>
<dbReference type="AlphaFoldDB" id="A0A173T836"/>
<reference evidence="1 4" key="2">
    <citation type="submission" date="2015-09" db="EMBL/GenBank/DDBJ databases">
        <authorList>
            <consortium name="Pathogen Informatics"/>
        </authorList>
    </citation>
    <scope>NUCLEOTIDE SEQUENCE [LARGE SCALE GENOMIC DNA]</scope>
    <source>
        <strain evidence="1 4">2789STDY5608891</strain>
    </source>
</reference>